<dbReference type="Pfam" id="PF00535">
    <property type="entry name" value="Glycos_transf_2"/>
    <property type="match status" value="1"/>
</dbReference>
<gene>
    <name evidence="2" type="ORF">SAMN06295912_12534</name>
</gene>
<reference evidence="3" key="1">
    <citation type="submission" date="2017-06" db="EMBL/GenBank/DDBJ databases">
        <authorList>
            <person name="Varghese N."/>
            <person name="Submissions S."/>
        </authorList>
    </citation>
    <scope>NUCLEOTIDE SEQUENCE [LARGE SCALE GENOMIC DNA]</scope>
    <source>
        <strain evidence="3">LNB2</strain>
    </source>
</reference>
<dbReference type="CDD" id="cd00761">
    <property type="entry name" value="Glyco_tranf_GTA_type"/>
    <property type="match status" value="1"/>
</dbReference>
<dbReference type="InterPro" id="IPR001173">
    <property type="entry name" value="Glyco_trans_2-like"/>
</dbReference>
<dbReference type="EMBL" id="FZOS01000025">
    <property type="protein sequence ID" value="SNS94244.1"/>
    <property type="molecule type" value="Genomic_DNA"/>
</dbReference>
<sequence>MRIHVVIPSVGRAAILAKAVDRLADQTRPPDGVVVVVTGSDDIAGMEQSRLRPEILFSRRGSCVQRNVALDHLADGADVAVLLDDDFVPARDYLEQVERWMSADPAIAGIGGTLVADGILGDPIPFEDAVARLDRGERPVCGIWERESLYGCNMAISMAAAIGLRFDERLPLYGWQEDIDFTSQLARRGRLVSGPQVAGIHLGVRSARSPGRQLGYSQVANIVYLCGKGTMPLQHGRRMLTRNLAANLVRSLWPEAHIDRRGRLAGNLLAVADLMRGRLDPQRAEQL</sequence>
<evidence type="ECO:0000313" key="3">
    <source>
        <dbReference type="Proteomes" id="UP000198281"/>
    </source>
</evidence>
<evidence type="ECO:0000313" key="2">
    <source>
        <dbReference type="EMBL" id="SNS94244.1"/>
    </source>
</evidence>
<dbReference type="InterPro" id="IPR029044">
    <property type="entry name" value="Nucleotide-diphossugar_trans"/>
</dbReference>
<dbReference type="RefSeq" id="WP_089220754.1">
    <property type="nucleotide sequence ID" value="NZ_FZOS01000025.1"/>
</dbReference>
<dbReference type="AlphaFoldDB" id="A0A239IPA6"/>
<evidence type="ECO:0000259" key="1">
    <source>
        <dbReference type="Pfam" id="PF00535"/>
    </source>
</evidence>
<dbReference type="Gene3D" id="3.90.550.10">
    <property type="entry name" value="Spore Coat Polysaccharide Biosynthesis Protein SpsA, Chain A"/>
    <property type="match status" value="1"/>
</dbReference>
<keyword evidence="3" id="KW-1185">Reference proteome</keyword>
<protein>
    <submittedName>
        <fullName evidence="2">Glycosyltransferase, GT2 family</fullName>
    </submittedName>
</protein>
<dbReference type="Proteomes" id="UP000198281">
    <property type="component" value="Unassembled WGS sequence"/>
</dbReference>
<feature type="domain" description="Glycosyltransferase 2-like" evidence="1">
    <location>
        <begin position="5"/>
        <end position="110"/>
    </location>
</feature>
<dbReference type="SUPFAM" id="SSF53448">
    <property type="entry name" value="Nucleotide-diphospho-sugar transferases"/>
    <property type="match status" value="1"/>
</dbReference>
<accession>A0A239IPA6</accession>
<proteinExistence type="predicted"/>
<name>A0A239IPA6_9SPHN</name>
<dbReference type="OrthoDB" id="8404680at2"/>
<dbReference type="PANTHER" id="PTHR43685">
    <property type="entry name" value="GLYCOSYLTRANSFERASE"/>
    <property type="match status" value="1"/>
</dbReference>
<dbReference type="GO" id="GO:0016740">
    <property type="term" value="F:transferase activity"/>
    <property type="evidence" value="ECO:0007669"/>
    <property type="project" value="UniProtKB-KW"/>
</dbReference>
<keyword evidence="2" id="KW-0808">Transferase</keyword>
<dbReference type="PANTHER" id="PTHR43685:SF3">
    <property type="entry name" value="SLR2126 PROTEIN"/>
    <property type="match status" value="1"/>
</dbReference>
<dbReference type="InterPro" id="IPR050834">
    <property type="entry name" value="Glycosyltransf_2"/>
</dbReference>
<organism evidence="2 3">
    <name type="scientific">Edaphosphingomonas laterariae</name>
    <dbReference type="NCBI Taxonomy" id="861865"/>
    <lineage>
        <taxon>Bacteria</taxon>
        <taxon>Pseudomonadati</taxon>
        <taxon>Pseudomonadota</taxon>
        <taxon>Alphaproteobacteria</taxon>
        <taxon>Sphingomonadales</taxon>
        <taxon>Rhizorhabdaceae</taxon>
        <taxon>Edaphosphingomonas</taxon>
    </lineage>
</organism>